<evidence type="ECO:0000256" key="1">
    <source>
        <dbReference type="SAM" id="SignalP"/>
    </source>
</evidence>
<dbReference type="STRING" id="485917.Phep_1021"/>
<dbReference type="Pfam" id="PF06439">
    <property type="entry name" value="3keto-disac_hyd"/>
    <property type="match status" value="1"/>
</dbReference>
<dbReference type="EMBL" id="CP001681">
    <property type="protein sequence ID" value="ACU03242.1"/>
    <property type="molecule type" value="Genomic_DNA"/>
</dbReference>
<dbReference type="Gene3D" id="3.20.20.150">
    <property type="entry name" value="Divalent-metal-dependent TIM barrel enzymes"/>
    <property type="match status" value="1"/>
</dbReference>
<name>C6Y329_PEDHD</name>
<keyword evidence="5" id="KW-1185">Reference proteome</keyword>
<dbReference type="Pfam" id="PF01261">
    <property type="entry name" value="AP_endonuc_2"/>
    <property type="match status" value="1"/>
</dbReference>
<keyword evidence="1" id="KW-0732">Signal</keyword>
<dbReference type="InterPro" id="IPR010496">
    <property type="entry name" value="AL/BT2_dom"/>
</dbReference>
<dbReference type="PANTHER" id="PTHR12110:SF53">
    <property type="entry name" value="BLR5974 PROTEIN"/>
    <property type="match status" value="1"/>
</dbReference>
<feature type="signal peptide" evidence="1">
    <location>
        <begin position="1"/>
        <end position="21"/>
    </location>
</feature>
<dbReference type="RefSeq" id="WP_012781186.1">
    <property type="nucleotide sequence ID" value="NC_013061.1"/>
</dbReference>
<proteinExistence type="predicted"/>
<dbReference type="eggNOG" id="COG1082">
    <property type="taxonomic scope" value="Bacteria"/>
</dbReference>
<reference evidence="4 5" key="1">
    <citation type="journal article" date="2009" name="Stand. Genomic Sci.">
        <title>Complete genome sequence of Pedobacter heparinus type strain (HIM 762-3).</title>
        <authorList>
            <person name="Han C."/>
            <person name="Spring S."/>
            <person name="Lapidus A."/>
            <person name="Del Rio T.G."/>
            <person name="Tice H."/>
            <person name="Copeland A."/>
            <person name="Cheng J.F."/>
            <person name="Lucas S."/>
            <person name="Chen F."/>
            <person name="Nolan M."/>
            <person name="Bruce D."/>
            <person name="Goodwin L."/>
            <person name="Pitluck S."/>
            <person name="Ivanova N."/>
            <person name="Mavromatis K."/>
            <person name="Mikhailova N."/>
            <person name="Pati A."/>
            <person name="Chen A."/>
            <person name="Palaniappan K."/>
            <person name="Land M."/>
            <person name="Hauser L."/>
            <person name="Chang Y.J."/>
            <person name="Jeffries C.C."/>
            <person name="Saunders E."/>
            <person name="Chertkov O."/>
            <person name="Brettin T."/>
            <person name="Goker M."/>
            <person name="Rohde M."/>
            <person name="Bristow J."/>
            <person name="Eisen J.A."/>
            <person name="Markowitz V."/>
            <person name="Hugenholtz P."/>
            <person name="Kyrpides N.C."/>
            <person name="Klenk H.P."/>
            <person name="Detter J.C."/>
        </authorList>
    </citation>
    <scope>NUCLEOTIDE SEQUENCE [LARGE SCALE GENOMIC DNA]</scope>
    <source>
        <strain evidence="5">ATCC 13125 / DSM 2366 / CIP 104194 / JCM 7457 / NBRC 12017 / NCIMB 9290 / NRRL B-14731 / HIM 762-3</strain>
    </source>
</reference>
<dbReference type="GO" id="GO:0016787">
    <property type="term" value="F:hydrolase activity"/>
    <property type="evidence" value="ECO:0007669"/>
    <property type="project" value="InterPro"/>
</dbReference>
<evidence type="ECO:0000259" key="3">
    <source>
        <dbReference type="Pfam" id="PF06439"/>
    </source>
</evidence>
<accession>C6Y329</accession>
<evidence type="ECO:0000313" key="4">
    <source>
        <dbReference type="EMBL" id="ACU03242.1"/>
    </source>
</evidence>
<dbReference type="PANTHER" id="PTHR12110">
    <property type="entry name" value="HYDROXYPYRUVATE ISOMERASE"/>
    <property type="match status" value="1"/>
</dbReference>
<dbReference type="Proteomes" id="UP000000852">
    <property type="component" value="Chromosome"/>
</dbReference>
<dbReference type="Gene3D" id="2.60.120.560">
    <property type="entry name" value="Exo-inulinase, domain 1"/>
    <property type="match status" value="1"/>
</dbReference>
<feature type="chain" id="PRO_5002974630" description="Xylose isomerase domain protein TIM barrel" evidence="1">
    <location>
        <begin position="22"/>
        <end position="515"/>
    </location>
</feature>
<evidence type="ECO:0000313" key="5">
    <source>
        <dbReference type="Proteomes" id="UP000000852"/>
    </source>
</evidence>
<dbReference type="SUPFAM" id="SSF51658">
    <property type="entry name" value="Xylose isomerase-like"/>
    <property type="match status" value="1"/>
</dbReference>
<protein>
    <recommendedName>
        <fullName evidence="6">Xylose isomerase domain protein TIM barrel</fullName>
    </recommendedName>
</protein>
<dbReference type="AlphaFoldDB" id="C6Y329"/>
<dbReference type="InterPro" id="IPR013022">
    <property type="entry name" value="Xyl_isomerase-like_TIM-brl"/>
</dbReference>
<gene>
    <name evidence="4" type="ordered locus">Phep_1021</name>
</gene>
<sequence>MKRYKLLILAFFGSVCGIANAQDNIKWENLFDGKTLNGWEQVQGSARYEARDRMIIGTTTLNSPNSFLATKKNYGNFILELDFKVDAGLNSGIQFRSQKDKNYKDGIVHGYQVEIDPSERSWTGGIYDEKRRGWLADLSKNEEARKAFKPGEWNHFRIEASAYRMYTWINGVLASSLVDDMSSSGFIGLQVHATKESKPMKVYWKNIKIQNLDMNSASLNKAAQDLKKKATKSAVKTSLNAFSFAKKLNDKSMSLFDLIDYSAAQGFDAVDLTGYYFPGYPAIPSDEYLNNLKRHAFKMGIDISGTAVRNNFADPDPAKRAADVKHVKEWIDVAVKLGAPVVRVFAGPVPAGYENKWDEVAKYMAASLKECVAYGKAKGVLIGIQNHGDFLKTADETIKLVKMVDSDWFGVIVDTGYFIQDDPYIDIEKVMPYAVNFQVKESPFGVLSRIRIDMPRLMRIVNNSGYRGYLPIETLGDKVMKGQPKPAFPFRPYEPDKLVPALLKELKTAIANEYQ</sequence>
<evidence type="ECO:0000259" key="2">
    <source>
        <dbReference type="Pfam" id="PF01261"/>
    </source>
</evidence>
<dbReference type="HOGENOM" id="CLU_501396_0_0_10"/>
<dbReference type="InterPro" id="IPR036237">
    <property type="entry name" value="Xyl_isomerase-like_sf"/>
</dbReference>
<dbReference type="KEGG" id="phe:Phep_1021"/>
<evidence type="ECO:0008006" key="6">
    <source>
        <dbReference type="Google" id="ProtNLM"/>
    </source>
</evidence>
<feature type="domain" description="Xylose isomerase-like TIM barrel" evidence="2">
    <location>
        <begin position="260"/>
        <end position="482"/>
    </location>
</feature>
<organism evidence="4 5">
    <name type="scientific">Pedobacter heparinus (strain ATCC 13125 / DSM 2366 / CIP 104194 / JCM 7457 / NBRC 12017 / NCIMB 9290 / NRRL B-14731 / HIM 762-3)</name>
    <dbReference type="NCBI Taxonomy" id="485917"/>
    <lineage>
        <taxon>Bacteria</taxon>
        <taxon>Pseudomonadati</taxon>
        <taxon>Bacteroidota</taxon>
        <taxon>Sphingobacteriia</taxon>
        <taxon>Sphingobacteriales</taxon>
        <taxon>Sphingobacteriaceae</taxon>
        <taxon>Pedobacter</taxon>
    </lineage>
</organism>
<dbReference type="OrthoDB" id="127797at2"/>
<dbReference type="InterPro" id="IPR050312">
    <property type="entry name" value="IolE/XylAMocC-like"/>
</dbReference>
<feature type="domain" description="3-keto-alpha-glucoside-1,2-lyase/3-keto-2-hydroxy-glucal hydratase" evidence="3">
    <location>
        <begin position="26"/>
        <end position="210"/>
    </location>
</feature>